<keyword evidence="11" id="KW-0238">DNA-binding</keyword>
<dbReference type="Pfam" id="PF13662">
    <property type="entry name" value="Toprim_4"/>
    <property type="match status" value="1"/>
</dbReference>
<proteinExistence type="inferred from homology"/>
<evidence type="ECO:0000256" key="12">
    <source>
        <dbReference type="ARBA" id="ARBA00023163"/>
    </source>
</evidence>
<dbReference type="InterPro" id="IPR034151">
    <property type="entry name" value="TOPRIM_DnaG_bac"/>
</dbReference>
<evidence type="ECO:0000256" key="13">
    <source>
        <dbReference type="SAM" id="MobiDB-lite"/>
    </source>
</evidence>
<evidence type="ECO:0000256" key="8">
    <source>
        <dbReference type="ARBA" id="ARBA00022771"/>
    </source>
</evidence>
<feature type="domain" description="Toprim" evidence="14">
    <location>
        <begin position="254"/>
        <end position="344"/>
    </location>
</feature>
<dbReference type="PANTHER" id="PTHR30313">
    <property type="entry name" value="DNA PRIMASE"/>
    <property type="match status" value="1"/>
</dbReference>
<keyword evidence="6" id="KW-0235">DNA replication</keyword>
<dbReference type="HAMAP" id="MF_00974">
    <property type="entry name" value="DNA_primase_DnaG"/>
    <property type="match status" value="1"/>
</dbReference>
<dbReference type="Pfam" id="PF10410">
    <property type="entry name" value="DnaB_bind"/>
    <property type="match status" value="1"/>
</dbReference>
<dbReference type="EMBL" id="AP011757">
    <property type="protein sequence ID" value="BAL56739.1"/>
    <property type="molecule type" value="Genomic_DNA"/>
</dbReference>
<keyword evidence="9" id="KW-0862">Zinc</keyword>
<dbReference type="GO" id="GO:0008270">
    <property type="term" value="F:zinc ion binding"/>
    <property type="evidence" value="ECO:0007669"/>
    <property type="project" value="UniProtKB-KW"/>
</dbReference>
<dbReference type="Gene3D" id="3.90.980.10">
    <property type="entry name" value="DNA primase, catalytic core, N-terminal domain"/>
    <property type="match status" value="1"/>
</dbReference>
<dbReference type="InterPro" id="IPR030846">
    <property type="entry name" value="DnaG_bac"/>
</dbReference>
<reference evidence="15" key="1">
    <citation type="journal article" date="2005" name="Environ. Microbiol.">
        <title>Genetic and functional properties of uncultivated thermophilic crenarchaeotes from a subsurface gold mine as revealed by analysis of genome fragments.</title>
        <authorList>
            <person name="Nunoura T."/>
            <person name="Hirayama H."/>
            <person name="Takami H."/>
            <person name="Oida H."/>
            <person name="Nishi S."/>
            <person name="Shimamura S."/>
            <person name="Suzuki Y."/>
            <person name="Inagaki F."/>
            <person name="Takai K."/>
            <person name="Nealson K.H."/>
            <person name="Horikoshi K."/>
        </authorList>
    </citation>
    <scope>NUCLEOTIDE SEQUENCE</scope>
</reference>
<keyword evidence="8" id="KW-0863">Zinc-finger</keyword>
<dbReference type="NCBIfam" id="TIGR01391">
    <property type="entry name" value="dnaG"/>
    <property type="match status" value="1"/>
</dbReference>
<dbReference type="GO" id="GO:0000428">
    <property type="term" value="C:DNA-directed RNA polymerase complex"/>
    <property type="evidence" value="ECO:0007669"/>
    <property type="project" value="UniProtKB-KW"/>
</dbReference>
<keyword evidence="5" id="KW-0548">Nucleotidyltransferase</keyword>
<keyword evidence="7" id="KW-0479">Metal-binding</keyword>
<evidence type="ECO:0000256" key="1">
    <source>
        <dbReference type="ARBA" id="ARBA00001947"/>
    </source>
</evidence>
<evidence type="ECO:0000256" key="9">
    <source>
        <dbReference type="ARBA" id="ARBA00022833"/>
    </source>
</evidence>
<dbReference type="SMART" id="SM00400">
    <property type="entry name" value="ZnF_CHCC"/>
    <property type="match status" value="1"/>
</dbReference>
<dbReference type="InterPro" id="IPR006171">
    <property type="entry name" value="TOPRIM_dom"/>
</dbReference>
<dbReference type="Gene3D" id="3.40.1360.10">
    <property type="match status" value="1"/>
</dbReference>
<dbReference type="Pfam" id="PF08275">
    <property type="entry name" value="DNAG_N"/>
    <property type="match status" value="1"/>
</dbReference>
<evidence type="ECO:0000256" key="10">
    <source>
        <dbReference type="ARBA" id="ARBA00022842"/>
    </source>
</evidence>
<dbReference type="Gene3D" id="3.90.580.10">
    <property type="entry name" value="Zinc finger, CHC2-type domain"/>
    <property type="match status" value="1"/>
</dbReference>
<dbReference type="FunFam" id="3.90.580.10:FF:000001">
    <property type="entry name" value="DNA primase"/>
    <property type="match status" value="1"/>
</dbReference>
<reference evidence="15" key="2">
    <citation type="journal article" date="2012" name="PLoS ONE">
        <title>A Deeply Branching Thermophilic Bacterium with an Ancient Acetyl-CoA Pathway Dominates a Subsurface Ecosystem.</title>
        <authorList>
            <person name="Takami H."/>
            <person name="Noguchi H."/>
            <person name="Takaki Y."/>
            <person name="Uchiyama I."/>
            <person name="Toyoda A."/>
            <person name="Nishi S."/>
            <person name="Chee G.-J."/>
            <person name="Arai W."/>
            <person name="Nunoura T."/>
            <person name="Itoh T."/>
            <person name="Hattori M."/>
            <person name="Takai K."/>
        </authorList>
    </citation>
    <scope>NUCLEOTIDE SEQUENCE</scope>
</reference>
<accession>H5SKQ3</accession>
<dbReference type="InterPro" id="IPR036977">
    <property type="entry name" value="DNA_primase_Znf_CHC2"/>
</dbReference>
<comment type="cofactor">
    <cofactor evidence="1">
        <name>Zn(2+)</name>
        <dbReference type="ChEBI" id="CHEBI:29105"/>
    </cofactor>
</comment>
<keyword evidence="2" id="KW-0240">DNA-directed RNA polymerase</keyword>
<dbReference type="PROSITE" id="PS50880">
    <property type="entry name" value="TOPRIM"/>
    <property type="match status" value="1"/>
</dbReference>
<dbReference type="SMART" id="SM00493">
    <property type="entry name" value="TOPRIM"/>
    <property type="match status" value="1"/>
</dbReference>
<evidence type="ECO:0000256" key="2">
    <source>
        <dbReference type="ARBA" id="ARBA00022478"/>
    </source>
</evidence>
<name>H5SKQ3_9ZZZZ</name>
<evidence type="ECO:0000256" key="3">
    <source>
        <dbReference type="ARBA" id="ARBA00022515"/>
    </source>
</evidence>
<dbReference type="GO" id="GO:0003899">
    <property type="term" value="F:DNA-directed RNA polymerase activity"/>
    <property type="evidence" value="ECO:0007669"/>
    <property type="project" value="InterPro"/>
</dbReference>
<organism evidence="15">
    <name type="scientific">uncultured prokaryote</name>
    <dbReference type="NCBI Taxonomy" id="198431"/>
    <lineage>
        <taxon>unclassified sequences</taxon>
        <taxon>environmental samples</taxon>
    </lineage>
</organism>
<dbReference type="AlphaFoldDB" id="H5SKQ3"/>
<dbReference type="InterPro" id="IPR019475">
    <property type="entry name" value="DNA_primase_DnaB-bd"/>
</dbReference>
<evidence type="ECO:0000313" key="15">
    <source>
        <dbReference type="EMBL" id="BAL56739.1"/>
    </source>
</evidence>
<protein>
    <submittedName>
        <fullName evidence="15">DNA primase</fullName>
    </submittedName>
</protein>
<dbReference type="GO" id="GO:0003677">
    <property type="term" value="F:DNA binding"/>
    <property type="evidence" value="ECO:0007669"/>
    <property type="project" value="UniProtKB-KW"/>
</dbReference>
<evidence type="ECO:0000256" key="5">
    <source>
        <dbReference type="ARBA" id="ARBA00022695"/>
    </source>
</evidence>
<dbReference type="InterPro" id="IPR002694">
    <property type="entry name" value="Znf_CHC2"/>
</dbReference>
<dbReference type="GO" id="GO:0006269">
    <property type="term" value="P:DNA replication, synthesis of primer"/>
    <property type="evidence" value="ECO:0007669"/>
    <property type="project" value="UniProtKB-KW"/>
</dbReference>
<dbReference type="PANTHER" id="PTHR30313:SF2">
    <property type="entry name" value="DNA PRIMASE"/>
    <property type="match status" value="1"/>
</dbReference>
<keyword evidence="10" id="KW-0460">Magnesium</keyword>
<evidence type="ECO:0000256" key="6">
    <source>
        <dbReference type="ARBA" id="ARBA00022705"/>
    </source>
</evidence>
<keyword evidence="3" id="KW-0639">Primosome</keyword>
<evidence type="ECO:0000259" key="14">
    <source>
        <dbReference type="PROSITE" id="PS50880"/>
    </source>
</evidence>
<dbReference type="InterPro" id="IPR050219">
    <property type="entry name" value="DnaG_primase"/>
</dbReference>
<sequence length="643" mass="71493">MSVIEEIKARIDIVDLVGETVKLRKSGRNFIGFCPFHPNTRTPSFVVFPETQGWHCFGACSTGGDIFTFVMKREGWEFREALEYLARRAGVELQPASPEQAAQAESTNRLRQALTAAATYYHHLLRNAAEAAHARDYIARRGLNAETVERFQLGYAPEARNALRNYLTEKGFSVEELVEAGLLSQHEDGNVLDRFRARLIIPIRDVQGQVIGFGARALGEAQPKYLNSPQTPLFDKSATLFALDLARRAIREANEAVIVEGYMDAMQAHQAGFTNVVAQMGTALTEAQLRLLKRYTRRFILALDPDLAGISATLRGLTVARETLDRTWQPVFDPRGLVRFEGRLQADIRALRLPEGQDPDDLIRADPAAWAALVKAAKPIIDYVMEAVTAGRDLNDPKVKREVAEQIMPLISDVANPVERDAYVLRLARLLRVDERSLRQSISPAPAPRRTRPAPAAAASPPPPARPRPTERLEAYCLAALLQMPARLAALDQAFQRAQLAPLAPDDFATPAYREIFRALRAGATTPEALQECLDAILHPHLEKLQDDLPSQVDDEQKATRAVIETALRLRELHLKTRLEELRFLQEDAASQNDDEALREYHATTQTVAALLRLTQVESRRLRINEGQITPVPGLNQGPGGIG</sequence>
<dbReference type="InterPro" id="IPR013264">
    <property type="entry name" value="DNAG_N"/>
</dbReference>
<dbReference type="FunFam" id="3.90.980.10:FF:000001">
    <property type="entry name" value="DNA primase"/>
    <property type="match status" value="1"/>
</dbReference>
<dbReference type="Pfam" id="PF01807">
    <property type="entry name" value="Zn_ribbon_DnaG"/>
    <property type="match status" value="1"/>
</dbReference>
<dbReference type="InterPro" id="IPR037068">
    <property type="entry name" value="DNA_primase_core_N_sf"/>
</dbReference>
<dbReference type="SUPFAM" id="SSF57783">
    <property type="entry name" value="Zinc beta-ribbon"/>
    <property type="match status" value="1"/>
</dbReference>
<feature type="region of interest" description="Disordered" evidence="13">
    <location>
        <begin position="440"/>
        <end position="469"/>
    </location>
</feature>
<evidence type="ECO:0000256" key="4">
    <source>
        <dbReference type="ARBA" id="ARBA00022679"/>
    </source>
</evidence>
<keyword evidence="12" id="KW-0804">Transcription</keyword>
<dbReference type="InterPro" id="IPR006295">
    <property type="entry name" value="DNA_primase_DnaG"/>
</dbReference>
<evidence type="ECO:0000256" key="11">
    <source>
        <dbReference type="ARBA" id="ARBA00023125"/>
    </source>
</evidence>
<dbReference type="CDD" id="cd03364">
    <property type="entry name" value="TOPRIM_DnaG_primases"/>
    <property type="match status" value="1"/>
</dbReference>
<evidence type="ECO:0000256" key="7">
    <source>
        <dbReference type="ARBA" id="ARBA00022723"/>
    </source>
</evidence>
<dbReference type="SUPFAM" id="SSF56731">
    <property type="entry name" value="DNA primase core"/>
    <property type="match status" value="1"/>
</dbReference>
<dbReference type="PIRSF" id="PIRSF002811">
    <property type="entry name" value="DnaG"/>
    <property type="match status" value="1"/>
</dbReference>
<keyword evidence="4" id="KW-0808">Transferase</keyword>
<gene>
    <name evidence="15" type="ORF">HGMM_F42G03C02</name>
</gene>